<feature type="signal peptide" evidence="1">
    <location>
        <begin position="1"/>
        <end position="21"/>
    </location>
</feature>
<dbReference type="OrthoDB" id="9863378at2"/>
<evidence type="ECO:0000313" key="2">
    <source>
        <dbReference type="EMBL" id="AUX27521.1"/>
    </source>
</evidence>
<dbReference type="PROSITE" id="PS51257">
    <property type="entry name" value="PROKAR_LIPOPROTEIN"/>
    <property type="match status" value="1"/>
</dbReference>
<keyword evidence="1" id="KW-0732">Signal</keyword>
<dbReference type="AlphaFoldDB" id="A0A4P2QDN0"/>
<proteinExistence type="predicted"/>
<evidence type="ECO:0000313" key="3">
    <source>
        <dbReference type="Proteomes" id="UP000295781"/>
    </source>
</evidence>
<dbReference type="Proteomes" id="UP000295781">
    <property type="component" value="Chromosome"/>
</dbReference>
<protein>
    <recommendedName>
        <fullName evidence="4">Secreted protein</fullName>
    </recommendedName>
</protein>
<gene>
    <name evidence="2" type="ORF">SOCEGT47_081130</name>
</gene>
<name>A0A4P2QDN0_SORCE</name>
<dbReference type="RefSeq" id="WP_129355843.1">
    <property type="nucleotide sequence ID" value="NZ_CP012670.1"/>
</dbReference>
<accession>A0A4P2QDN0</accession>
<organism evidence="2 3">
    <name type="scientific">Sorangium cellulosum</name>
    <name type="common">Polyangium cellulosum</name>
    <dbReference type="NCBI Taxonomy" id="56"/>
    <lineage>
        <taxon>Bacteria</taxon>
        <taxon>Pseudomonadati</taxon>
        <taxon>Myxococcota</taxon>
        <taxon>Polyangia</taxon>
        <taxon>Polyangiales</taxon>
        <taxon>Polyangiaceae</taxon>
        <taxon>Sorangium</taxon>
    </lineage>
</organism>
<sequence>MIRFNRIVGFFVASMAATAIAGCTAQVEDDAVPEDVAQAEQAFDVVTCGIDPPTATFVGGIDYLSNRSYNDCYKGLILDVTNYETGFTPKPPGNSYLLTKVTWADAYPGNEAACESLWMEAYLYKEVNGVMVHQQTETRHGAWTDLFGCLVGYPTISFTGLDAGAKYRVAATAREGSSLRKMHVKTEWSYYP</sequence>
<feature type="chain" id="PRO_5020994921" description="Secreted protein" evidence="1">
    <location>
        <begin position="22"/>
        <end position="192"/>
    </location>
</feature>
<evidence type="ECO:0008006" key="4">
    <source>
        <dbReference type="Google" id="ProtNLM"/>
    </source>
</evidence>
<evidence type="ECO:0000256" key="1">
    <source>
        <dbReference type="SAM" id="SignalP"/>
    </source>
</evidence>
<reference evidence="2 3" key="1">
    <citation type="submission" date="2015-09" db="EMBL/GenBank/DDBJ databases">
        <title>Sorangium comparison.</title>
        <authorList>
            <person name="Zaburannyi N."/>
            <person name="Bunk B."/>
            <person name="Overmann J."/>
            <person name="Mueller R."/>
        </authorList>
    </citation>
    <scope>NUCLEOTIDE SEQUENCE [LARGE SCALE GENOMIC DNA]</scope>
    <source>
        <strain evidence="2 3">So ceGT47</strain>
    </source>
</reference>
<dbReference type="EMBL" id="CP012670">
    <property type="protein sequence ID" value="AUX27521.1"/>
    <property type="molecule type" value="Genomic_DNA"/>
</dbReference>